<dbReference type="SUPFAM" id="SSF53448">
    <property type="entry name" value="Nucleotide-diphospho-sugar transferases"/>
    <property type="match status" value="1"/>
</dbReference>
<dbReference type="Proteomes" id="UP000070531">
    <property type="component" value="Unassembled WGS sequence"/>
</dbReference>
<dbReference type="CDD" id="cd02523">
    <property type="entry name" value="PC_cytidylyltransferase"/>
    <property type="match status" value="1"/>
</dbReference>
<evidence type="ECO:0000313" key="4">
    <source>
        <dbReference type="EMBL" id="KXB74131.1"/>
    </source>
</evidence>
<dbReference type="InterPro" id="IPR017189">
    <property type="entry name" value="CTP-phospocholine_CTT"/>
</dbReference>
<protein>
    <submittedName>
        <fullName evidence="4">LicC family protein</fullName>
    </submittedName>
</protein>
<dbReference type="PATRIC" id="fig|419005.5.peg.2123"/>
<feature type="domain" description="Nucleotidyl transferase" evidence="3">
    <location>
        <begin position="3"/>
        <end position="107"/>
    </location>
</feature>
<dbReference type="InterPro" id="IPR050065">
    <property type="entry name" value="GlmU-like"/>
</dbReference>
<organism evidence="4">
    <name type="scientific">Prevotella amnii</name>
    <dbReference type="NCBI Taxonomy" id="419005"/>
    <lineage>
        <taxon>Bacteria</taxon>
        <taxon>Pseudomonadati</taxon>
        <taxon>Bacteroidota</taxon>
        <taxon>Bacteroidia</taxon>
        <taxon>Bacteroidales</taxon>
        <taxon>Prevotellaceae</taxon>
        <taxon>Prevotella</taxon>
    </lineage>
</organism>
<dbReference type="GO" id="GO:0016779">
    <property type="term" value="F:nucleotidyltransferase activity"/>
    <property type="evidence" value="ECO:0007669"/>
    <property type="project" value="UniProtKB-KW"/>
</dbReference>
<dbReference type="STRING" id="419005.HMPREF1860_02121"/>
<keyword evidence="1" id="KW-0808">Transferase</keyword>
<reference evidence="4 5" key="1">
    <citation type="submission" date="2016-01" db="EMBL/GenBank/DDBJ databases">
        <authorList>
            <person name="Oliw E.H."/>
        </authorList>
    </citation>
    <scope>NUCLEOTIDE SEQUENCE [LARGE SCALE GENOMIC DNA]</scope>
    <source>
        <strain evidence="4 5">DNF00307</strain>
    </source>
</reference>
<dbReference type="PANTHER" id="PTHR43584">
    <property type="entry name" value="NUCLEOTIDYL TRANSFERASE"/>
    <property type="match status" value="1"/>
</dbReference>
<evidence type="ECO:0000256" key="2">
    <source>
        <dbReference type="ARBA" id="ARBA00022695"/>
    </source>
</evidence>
<proteinExistence type="predicted"/>
<gene>
    <name evidence="4" type="ORF">HMPREF1860_02121</name>
</gene>
<evidence type="ECO:0000256" key="1">
    <source>
        <dbReference type="ARBA" id="ARBA00022679"/>
    </source>
</evidence>
<dbReference type="InterPro" id="IPR005835">
    <property type="entry name" value="NTP_transferase_dom"/>
</dbReference>
<sequence length="225" mass="26150">MNAIILAAGKGTRLRPLTNDCPKCMIPVCGIPIVEQQIRFLHEVGIYDIILVSGYKANKLHRLKQKYGVNILHNNKYNIYNNIYSLYLAQDFFSNSYILEGDIYMHRNCLQKEIQTSTYFSRVVDDFKDEWQLIPDKDKFLKKIIIGSGKGNIMSGISYWTDSDANLIKKEISQIIKNKDSKDLFWDNAVLNIYTKLNIHIQTVKDIYEIDTVQDLKAIEKKYNI</sequence>
<dbReference type="AlphaFoldDB" id="A0A134B2I1"/>
<evidence type="ECO:0000313" key="5">
    <source>
        <dbReference type="Proteomes" id="UP000070531"/>
    </source>
</evidence>
<name>A0A134B2I1_9BACT</name>
<keyword evidence="2" id="KW-0548">Nucleotidyltransferase</keyword>
<dbReference type="EMBL" id="LSDL01000153">
    <property type="protein sequence ID" value="KXB74131.1"/>
    <property type="molecule type" value="Genomic_DNA"/>
</dbReference>
<dbReference type="RefSeq" id="WP_060933407.1">
    <property type="nucleotide sequence ID" value="NZ_KQ960577.1"/>
</dbReference>
<dbReference type="PIRSF" id="PIRSF037382">
    <property type="entry name" value="CCT_LicC"/>
    <property type="match status" value="1"/>
</dbReference>
<dbReference type="Gene3D" id="3.90.550.10">
    <property type="entry name" value="Spore Coat Polysaccharide Biosynthesis Protein SpsA, Chain A"/>
    <property type="match status" value="1"/>
</dbReference>
<comment type="caution">
    <text evidence="4">The sequence shown here is derived from an EMBL/GenBank/DDBJ whole genome shotgun (WGS) entry which is preliminary data.</text>
</comment>
<evidence type="ECO:0000259" key="3">
    <source>
        <dbReference type="Pfam" id="PF00483"/>
    </source>
</evidence>
<accession>A0A134B2I1</accession>
<dbReference type="PANTHER" id="PTHR43584:SF5">
    <property type="entry name" value="PROTEIN LICC"/>
    <property type="match status" value="1"/>
</dbReference>
<dbReference type="InterPro" id="IPR029044">
    <property type="entry name" value="Nucleotide-diphossugar_trans"/>
</dbReference>
<dbReference type="Pfam" id="PF00483">
    <property type="entry name" value="NTP_transferase"/>
    <property type="match status" value="1"/>
</dbReference>